<name>A0ACC1HBR4_9FUNG</name>
<evidence type="ECO:0000313" key="1">
    <source>
        <dbReference type="EMBL" id="KAJ1673066.1"/>
    </source>
</evidence>
<keyword evidence="2" id="KW-1185">Reference proteome</keyword>
<dbReference type="EMBL" id="JAMZIH010007441">
    <property type="protein sequence ID" value="KAJ1673066.1"/>
    <property type="molecule type" value="Genomic_DNA"/>
</dbReference>
<protein>
    <submittedName>
        <fullName evidence="1">Uncharacterized protein</fullName>
    </submittedName>
</protein>
<reference evidence="1" key="1">
    <citation type="submission" date="2022-06" db="EMBL/GenBank/DDBJ databases">
        <title>Phylogenomic reconstructions and comparative analyses of Kickxellomycotina fungi.</title>
        <authorList>
            <person name="Reynolds N.K."/>
            <person name="Stajich J.E."/>
            <person name="Barry K."/>
            <person name="Grigoriev I.V."/>
            <person name="Crous P."/>
            <person name="Smith M.E."/>
        </authorList>
    </citation>
    <scope>NUCLEOTIDE SEQUENCE</scope>
    <source>
        <strain evidence="1">RSA 2271</strain>
    </source>
</reference>
<accession>A0ACC1HBR4</accession>
<dbReference type="Proteomes" id="UP001145114">
    <property type="component" value="Unassembled WGS sequence"/>
</dbReference>
<comment type="caution">
    <text evidence="1">The sequence shown here is derived from an EMBL/GenBank/DDBJ whole genome shotgun (WGS) entry which is preliminary data.</text>
</comment>
<feature type="non-terminal residue" evidence="1">
    <location>
        <position position="70"/>
    </location>
</feature>
<proteinExistence type="predicted"/>
<sequence length="70" mass="8345">MILFILKDHNVEKCILKPTKGPNDKLVRKIILKRLKTETRSNYYGYMSAFDLWEQIQYNHNDSDSTLIEL</sequence>
<organism evidence="1 2">
    <name type="scientific">Spiromyces aspiralis</name>
    <dbReference type="NCBI Taxonomy" id="68401"/>
    <lineage>
        <taxon>Eukaryota</taxon>
        <taxon>Fungi</taxon>
        <taxon>Fungi incertae sedis</taxon>
        <taxon>Zoopagomycota</taxon>
        <taxon>Kickxellomycotina</taxon>
        <taxon>Kickxellomycetes</taxon>
        <taxon>Kickxellales</taxon>
        <taxon>Kickxellaceae</taxon>
        <taxon>Spiromyces</taxon>
    </lineage>
</organism>
<evidence type="ECO:0000313" key="2">
    <source>
        <dbReference type="Proteomes" id="UP001145114"/>
    </source>
</evidence>
<gene>
    <name evidence="1" type="ORF">EV182_005959</name>
</gene>